<dbReference type="Proteomes" id="UP000029226">
    <property type="component" value="Unassembled WGS sequence"/>
</dbReference>
<dbReference type="EMBL" id="BBMM01000002">
    <property type="protein sequence ID" value="GAK99327.1"/>
    <property type="molecule type" value="Genomic_DNA"/>
</dbReference>
<evidence type="ECO:0000313" key="4">
    <source>
        <dbReference type="Proteomes" id="UP000029647"/>
    </source>
</evidence>
<name>A0A090QAR9_NONUL</name>
<evidence type="ECO:0000313" key="2">
    <source>
        <dbReference type="EMBL" id="GAL74954.1"/>
    </source>
</evidence>
<dbReference type="AlphaFoldDB" id="A0A090QAR9"/>
<reference evidence="3 4" key="1">
    <citation type="journal article" date="2014" name="Genome Announc.">
        <title>Draft Genome Sequences of Marine Flavobacterium Nonlabens Strains NR17, NR24, NR27, NR32, NR33, and Ara13.</title>
        <authorList>
            <person name="Nakanishi M."/>
            <person name="Meirelles P."/>
            <person name="Suzuki R."/>
            <person name="Takatani N."/>
            <person name="Mino S."/>
            <person name="Suda W."/>
            <person name="Oshima K."/>
            <person name="Hattori M."/>
            <person name="Ohkuma M."/>
            <person name="Hosokawa M."/>
            <person name="Miyashita K."/>
            <person name="Thompson F.L."/>
            <person name="Niwa A."/>
            <person name="Sawabe T."/>
            <person name="Sawabe T."/>
        </authorList>
    </citation>
    <scope>NUCLEOTIDE SEQUENCE [LARGE SCALE GENOMIC DNA]</scope>
    <source>
        <strain evidence="2">JCM 19275</strain>
        <strain evidence="1">JCM 19314</strain>
        <strain evidence="4">JCM19275</strain>
        <strain evidence="3">JCM19314</strain>
    </source>
</reference>
<gene>
    <name evidence="2" type="ORF">JCM19275_993</name>
    <name evidence="1" type="ORF">JCM19314_3372</name>
</gene>
<organism evidence="1 3">
    <name type="scientific">Nonlabens ulvanivorans</name>
    <name type="common">Persicivirga ulvanivorans</name>
    <dbReference type="NCBI Taxonomy" id="906888"/>
    <lineage>
        <taxon>Bacteria</taxon>
        <taxon>Pseudomonadati</taxon>
        <taxon>Bacteroidota</taxon>
        <taxon>Flavobacteriia</taxon>
        <taxon>Flavobacteriales</taxon>
        <taxon>Flavobacteriaceae</taxon>
        <taxon>Nonlabens</taxon>
    </lineage>
</organism>
<accession>A0A090QAR9</accession>
<protein>
    <submittedName>
        <fullName evidence="1">Uncharacterized protein</fullName>
    </submittedName>
</protein>
<evidence type="ECO:0000313" key="1">
    <source>
        <dbReference type="EMBL" id="GAK99327.1"/>
    </source>
</evidence>
<dbReference type="EMBL" id="BBNT01000003">
    <property type="protein sequence ID" value="GAL74954.1"/>
    <property type="molecule type" value="Genomic_DNA"/>
</dbReference>
<proteinExistence type="predicted"/>
<sequence length="42" mass="5176">MKKSCSVEYYHLIYLRLLKILIFMNTLSRKRDQKQHLHLVKS</sequence>
<evidence type="ECO:0000313" key="3">
    <source>
        <dbReference type="Proteomes" id="UP000029226"/>
    </source>
</evidence>
<dbReference type="Proteomes" id="UP000029647">
    <property type="component" value="Unassembled WGS sequence"/>
</dbReference>
<comment type="caution">
    <text evidence="1">The sequence shown here is derived from an EMBL/GenBank/DDBJ whole genome shotgun (WGS) entry which is preliminary data.</text>
</comment>